<gene>
    <name evidence="2" type="ORF">B0H63DRAFT_505775</name>
</gene>
<dbReference type="AlphaFoldDB" id="A0AAE0U806"/>
<evidence type="ECO:0000313" key="2">
    <source>
        <dbReference type="EMBL" id="KAK3393985.1"/>
    </source>
</evidence>
<proteinExistence type="predicted"/>
<feature type="chain" id="PRO_5041910127" evidence="1">
    <location>
        <begin position="18"/>
        <end position="190"/>
    </location>
</feature>
<evidence type="ECO:0000313" key="3">
    <source>
        <dbReference type="Proteomes" id="UP001285441"/>
    </source>
</evidence>
<keyword evidence="1" id="KW-0732">Signal</keyword>
<protein>
    <submittedName>
        <fullName evidence="2">Uncharacterized protein</fullName>
    </submittedName>
</protein>
<dbReference type="EMBL" id="JAULSW010000001">
    <property type="protein sequence ID" value="KAK3393985.1"/>
    <property type="molecule type" value="Genomic_DNA"/>
</dbReference>
<dbReference type="Proteomes" id="UP001285441">
    <property type="component" value="Unassembled WGS sequence"/>
</dbReference>
<reference evidence="2" key="2">
    <citation type="submission" date="2023-06" db="EMBL/GenBank/DDBJ databases">
        <authorList>
            <consortium name="Lawrence Berkeley National Laboratory"/>
            <person name="Haridas S."/>
            <person name="Hensen N."/>
            <person name="Bonometti L."/>
            <person name="Westerberg I."/>
            <person name="Brannstrom I.O."/>
            <person name="Guillou S."/>
            <person name="Cros-Aarteil S."/>
            <person name="Calhoun S."/>
            <person name="Kuo A."/>
            <person name="Mondo S."/>
            <person name="Pangilinan J."/>
            <person name="Riley R."/>
            <person name="LaButti K."/>
            <person name="Andreopoulos B."/>
            <person name="Lipzen A."/>
            <person name="Chen C."/>
            <person name="Yanf M."/>
            <person name="Daum C."/>
            <person name="Ng V."/>
            <person name="Clum A."/>
            <person name="Steindorff A."/>
            <person name="Ohm R."/>
            <person name="Martin F."/>
            <person name="Silar P."/>
            <person name="Natvig D."/>
            <person name="Lalanne C."/>
            <person name="Gautier V."/>
            <person name="Ament-velasquez S.L."/>
            <person name="Kruys A."/>
            <person name="Hutchinson M.I."/>
            <person name="Powell A.J."/>
            <person name="Barry K."/>
            <person name="Miller A.N."/>
            <person name="Grigoriev I.V."/>
            <person name="Debuchy R."/>
            <person name="Gladieux P."/>
            <person name="Thoren M.H."/>
            <person name="Johannesson H."/>
        </authorList>
    </citation>
    <scope>NUCLEOTIDE SEQUENCE</scope>
    <source>
        <strain evidence="2">CBS 232.78</strain>
    </source>
</reference>
<comment type="caution">
    <text evidence="2">The sequence shown here is derived from an EMBL/GenBank/DDBJ whole genome shotgun (WGS) entry which is preliminary data.</text>
</comment>
<organism evidence="2 3">
    <name type="scientific">Podospora didyma</name>
    <dbReference type="NCBI Taxonomy" id="330526"/>
    <lineage>
        <taxon>Eukaryota</taxon>
        <taxon>Fungi</taxon>
        <taxon>Dikarya</taxon>
        <taxon>Ascomycota</taxon>
        <taxon>Pezizomycotina</taxon>
        <taxon>Sordariomycetes</taxon>
        <taxon>Sordariomycetidae</taxon>
        <taxon>Sordariales</taxon>
        <taxon>Podosporaceae</taxon>
        <taxon>Podospora</taxon>
    </lineage>
</organism>
<sequence>MRPQAIIALLHNHTCLGGSILCVAEPGSDVDDADDVEYARGPIALHNERWQHLLNNSYIHGLSTFRQGYIAVDVPAQSPLRWRANREAVKDKAFLASSYNVPKLLIDTYGYAAFGLTVAPYAFMSVVNIFADLFMPEYPALFIVHTPDLDKAIEKGAVVDGVVAEVDAAKMVEPIRLERSYRNWQCHLTM</sequence>
<evidence type="ECO:0000256" key="1">
    <source>
        <dbReference type="SAM" id="SignalP"/>
    </source>
</evidence>
<accession>A0AAE0U806</accession>
<name>A0AAE0U806_9PEZI</name>
<feature type="signal peptide" evidence="1">
    <location>
        <begin position="1"/>
        <end position="17"/>
    </location>
</feature>
<keyword evidence="3" id="KW-1185">Reference proteome</keyword>
<reference evidence="2" key="1">
    <citation type="journal article" date="2023" name="Mol. Phylogenet. Evol.">
        <title>Genome-scale phylogeny and comparative genomics of the fungal order Sordariales.</title>
        <authorList>
            <person name="Hensen N."/>
            <person name="Bonometti L."/>
            <person name="Westerberg I."/>
            <person name="Brannstrom I.O."/>
            <person name="Guillou S."/>
            <person name="Cros-Aarteil S."/>
            <person name="Calhoun S."/>
            <person name="Haridas S."/>
            <person name="Kuo A."/>
            <person name="Mondo S."/>
            <person name="Pangilinan J."/>
            <person name="Riley R."/>
            <person name="LaButti K."/>
            <person name="Andreopoulos B."/>
            <person name="Lipzen A."/>
            <person name="Chen C."/>
            <person name="Yan M."/>
            <person name="Daum C."/>
            <person name="Ng V."/>
            <person name="Clum A."/>
            <person name="Steindorff A."/>
            <person name="Ohm R.A."/>
            <person name="Martin F."/>
            <person name="Silar P."/>
            <person name="Natvig D.O."/>
            <person name="Lalanne C."/>
            <person name="Gautier V."/>
            <person name="Ament-Velasquez S.L."/>
            <person name="Kruys A."/>
            <person name="Hutchinson M.I."/>
            <person name="Powell A.J."/>
            <person name="Barry K."/>
            <person name="Miller A.N."/>
            <person name="Grigoriev I.V."/>
            <person name="Debuchy R."/>
            <person name="Gladieux P."/>
            <person name="Hiltunen Thoren M."/>
            <person name="Johannesson H."/>
        </authorList>
    </citation>
    <scope>NUCLEOTIDE SEQUENCE</scope>
    <source>
        <strain evidence="2">CBS 232.78</strain>
    </source>
</reference>